<protein>
    <submittedName>
        <fullName evidence="6">TlpA family protein disulfide reductase</fullName>
    </submittedName>
</protein>
<feature type="domain" description="Thioredoxin" evidence="5">
    <location>
        <begin position="42"/>
        <end position="185"/>
    </location>
</feature>
<dbReference type="PROSITE" id="PS51352">
    <property type="entry name" value="THIOREDOXIN_2"/>
    <property type="match status" value="1"/>
</dbReference>
<dbReference type="OrthoDB" id="9799347at2"/>
<dbReference type="GO" id="GO:0017004">
    <property type="term" value="P:cytochrome complex assembly"/>
    <property type="evidence" value="ECO:0007669"/>
    <property type="project" value="UniProtKB-KW"/>
</dbReference>
<keyword evidence="7" id="KW-1185">Reference proteome</keyword>
<evidence type="ECO:0000313" key="6">
    <source>
        <dbReference type="EMBL" id="AYJ87911.1"/>
    </source>
</evidence>
<dbReference type="GO" id="GO:0030313">
    <property type="term" value="C:cell envelope"/>
    <property type="evidence" value="ECO:0007669"/>
    <property type="project" value="UniProtKB-SubCell"/>
</dbReference>
<dbReference type="PANTHER" id="PTHR42852:SF13">
    <property type="entry name" value="PROTEIN DIPZ"/>
    <property type="match status" value="1"/>
</dbReference>
<evidence type="ECO:0000256" key="2">
    <source>
        <dbReference type="ARBA" id="ARBA00022748"/>
    </source>
</evidence>
<comment type="subcellular location">
    <subcellularLocation>
        <location evidence="1">Cell envelope</location>
    </subcellularLocation>
</comment>
<keyword evidence="3" id="KW-0676">Redox-active center</keyword>
<dbReference type="InterPro" id="IPR036249">
    <property type="entry name" value="Thioredoxin-like_sf"/>
</dbReference>
<gene>
    <name evidence="6" type="ORF">D3Y57_10580</name>
</gene>
<dbReference type="InterPro" id="IPR013766">
    <property type="entry name" value="Thioredoxin_domain"/>
</dbReference>
<dbReference type="InterPro" id="IPR050553">
    <property type="entry name" value="Thioredoxin_ResA/DsbE_sf"/>
</dbReference>
<dbReference type="EMBL" id="CP032829">
    <property type="protein sequence ID" value="AYJ87911.1"/>
    <property type="molecule type" value="Genomic_DNA"/>
</dbReference>
<dbReference type="Gene3D" id="3.40.30.10">
    <property type="entry name" value="Glutaredoxin"/>
    <property type="match status" value="1"/>
</dbReference>
<evidence type="ECO:0000259" key="5">
    <source>
        <dbReference type="PROSITE" id="PS51352"/>
    </source>
</evidence>
<dbReference type="CDD" id="cd02966">
    <property type="entry name" value="TlpA_like_family"/>
    <property type="match status" value="1"/>
</dbReference>
<dbReference type="PROSITE" id="PS00194">
    <property type="entry name" value="THIOREDOXIN_1"/>
    <property type="match status" value="1"/>
</dbReference>
<reference evidence="6 7" key="1">
    <citation type="submission" date="2018-09" db="EMBL/GenBank/DDBJ databases">
        <title>Sphingomonas peninsula sp. nov., isolated from fildes peninsula, Antarctic soil.</title>
        <authorList>
            <person name="Yingchao G."/>
        </authorList>
    </citation>
    <scope>NUCLEOTIDE SEQUENCE [LARGE SCALE GENOMIC DNA]</scope>
    <source>
        <strain evidence="6 7">YZ-8</strain>
    </source>
</reference>
<feature type="region of interest" description="Disordered" evidence="4">
    <location>
        <begin position="19"/>
        <end position="59"/>
    </location>
</feature>
<dbReference type="PANTHER" id="PTHR42852">
    <property type="entry name" value="THIOL:DISULFIDE INTERCHANGE PROTEIN DSBE"/>
    <property type="match status" value="1"/>
</dbReference>
<dbReference type="Proteomes" id="UP000276254">
    <property type="component" value="Chromosome"/>
</dbReference>
<sequence>MALLPLALLAACDRQTNTAPQANVADSAKPTEPEAAGTLDISQRGKAPPTESFNGPDGKPTTLSAFIGKPFIVNLWATWCGPCVKELPSLDRLAVRAGAKLQVLVVNQDDTKQAVDPVPGWWAAHPLPHLVLYRDGPNALGFAYASGMLPTTILYDAKGKEVWRVIGGMDWDGPRANTLLAEFVG</sequence>
<keyword evidence="2" id="KW-0201">Cytochrome c-type biogenesis</keyword>
<name>A0A494TQ01_SPHPE</name>
<accession>A0A494TQ01</accession>
<proteinExistence type="predicted"/>
<evidence type="ECO:0000313" key="7">
    <source>
        <dbReference type="Proteomes" id="UP000276254"/>
    </source>
</evidence>
<evidence type="ECO:0000256" key="3">
    <source>
        <dbReference type="ARBA" id="ARBA00023284"/>
    </source>
</evidence>
<dbReference type="Pfam" id="PF08534">
    <property type="entry name" value="Redoxin"/>
    <property type="match status" value="1"/>
</dbReference>
<dbReference type="KEGG" id="spha:D3Y57_10580"/>
<dbReference type="GO" id="GO:0015036">
    <property type="term" value="F:disulfide oxidoreductase activity"/>
    <property type="evidence" value="ECO:0007669"/>
    <property type="project" value="UniProtKB-ARBA"/>
</dbReference>
<evidence type="ECO:0000256" key="1">
    <source>
        <dbReference type="ARBA" id="ARBA00004196"/>
    </source>
</evidence>
<organism evidence="6 7">
    <name type="scientific">Sphingomonas paeninsulae</name>
    <dbReference type="NCBI Taxonomy" id="2319844"/>
    <lineage>
        <taxon>Bacteria</taxon>
        <taxon>Pseudomonadati</taxon>
        <taxon>Pseudomonadota</taxon>
        <taxon>Alphaproteobacteria</taxon>
        <taxon>Sphingomonadales</taxon>
        <taxon>Sphingomonadaceae</taxon>
        <taxon>Sphingomonas</taxon>
    </lineage>
</organism>
<evidence type="ECO:0000256" key="4">
    <source>
        <dbReference type="SAM" id="MobiDB-lite"/>
    </source>
</evidence>
<dbReference type="AlphaFoldDB" id="A0A494TQ01"/>
<dbReference type="SUPFAM" id="SSF52833">
    <property type="entry name" value="Thioredoxin-like"/>
    <property type="match status" value="1"/>
</dbReference>
<dbReference type="InterPro" id="IPR017937">
    <property type="entry name" value="Thioredoxin_CS"/>
</dbReference>
<dbReference type="InterPro" id="IPR013740">
    <property type="entry name" value="Redoxin"/>
</dbReference>